<dbReference type="OrthoDB" id="10256725at2759"/>
<evidence type="ECO:0000256" key="11">
    <source>
        <dbReference type="ARBA" id="ARBA00032973"/>
    </source>
</evidence>
<evidence type="ECO:0000259" key="14">
    <source>
        <dbReference type="Pfam" id="PF18913"/>
    </source>
</evidence>
<proteinExistence type="inferred from homology"/>
<dbReference type="InterPro" id="IPR000146">
    <property type="entry name" value="FBPase_class-1"/>
</dbReference>
<evidence type="ECO:0000256" key="12">
    <source>
        <dbReference type="RuleBase" id="RU000508"/>
    </source>
</evidence>
<comment type="subunit">
    <text evidence="4">Homotetramer.</text>
</comment>
<comment type="pathway">
    <text evidence="10">Carbohydrate biosynthesis.</text>
</comment>
<reference evidence="17" key="2">
    <citation type="submission" date="2012-11" db="EMBL/GenBank/DDBJ databases">
        <authorList>
            <person name="Kuo A."/>
            <person name="Curtis B.A."/>
            <person name="Tanifuji G."/>
            <person name="Burki F."/>
            <person name="Gruber A."/>
            <person name="Irimia M."/>
            <person name="Maruyama S."/>
            <person name="Arias M.C."/>
            <person name="Ball S.G."/>
            <person name="Gile G.H."/>
            <person name="Hirakawa Y."/>
            <person name="Hopkins J.F."/>
            <person name="Rensing S.A."/>
            <person name="Schmutz J."/>
            <person name="Symeonidi A."/>
            <person name="Elias M."/>
            <person name="Eveleigh R.J."/>
            <person name="Herman E.K."/>
            <person name="Klute M.J."/>
            <person name="Nakayama T."/>
            <person name="Obornik M."/>
            <person name="Reyes-Prieto A."/>
            <person name="Armbrust E.V."/>
            <person name="Aves S.J."/>
            <person name="Beiko R.G."/>
            <person name="Coutinho P."/>
            <person name="Dacks J.B."/>
            <person name="Durnford D.G."/>
            <person name="Fast N.M."/>
            <person name="Green B.R."/>
            <person name="Grisdale C."/>
            <person name="Hempe F."/>
            <person name="Henrissat B."/>
            <person name="Hoppner M.P."/>
            <person name="Ishida K.-I."/>
            <person name="Kim E."/>
            <person name="Koreny L."/>
            <person name="Kroth P.G."/>
            <person name="Liu Y."/>
            <person name="Malik S.-B."/>
            <person name="Maier U.G."/>
            <person name="McRose D."/>
            <person name="Mock T."/>
            <person name="Neilson J.A."/>
            <person name="Onodera N.T."/>
            <person name="Poole A.M."/>
            <person name="Pritham E.J."/>
            <person name="Richards T.A."/>
            <person name="Rocap G."/>
            <person name="Roy S.W."/>
            <person name="Sarai C."/>
            <person name="Schaack S."/>
            <person name="Shirato S."/>
            <person name="Slamovits C.H."/>
            <person name="Spencer D.F."/>
            <person name="Suzuki S."/>
            <person name="Worden A.Z."/>
            <person name="Zauner S."/>
            <person name="Barry K."/>
            <person name="Bell C."/>
            <person name="Bharti A.K."/>
            <person name="Crow J.A."/>
            <person name="Grimwood J."/>
            <person name="Kramer R."/>
            <person name="Lindquist E."/>
            <person name="Lucas S."/>
            <person name="Salamov A."/>
            <person name="McFadden G.I."/>
            <person name="Lane C.E."/>
            <person name="Keeling P.J."/>
            <person name="Gray M.W."/>
            <person name="Grigoriev I.V."/>
            <person name="Archibald J.M."/>
        </authorList>
    </citation>
    <scope>NUCLEOTIDE SEQUENCE</scope>
    <source>
        <strain evidence="17">CCMP2712</strain>
    </source>
</reference>
<evidence type="ECO:0000259" key="13">
    <source>
        <dbReference type="Pfam" id="PF00316"/>
    </source>
</evidence>
<dbReference type="GeneID" id="17310631"/>
<keyword evidence="9 12" id="KW-0119">Carbohydrate metabolism</keyword>
<dbReference type="EC" id="3.1.3.11" evidence="5"/>
<dbReference type="GO" id="GO:0046872">
    <property type="term" value="F:metal ion binding"/>
    <property type="evidence" value="ECO:0007669"/>
    <property type="project" value="UniProtKB-KW"/>
</dbReference>
<evidence type="ECO:0000256" key="1">
    <source>
        <dbReference type="ARBA" id="ARBA00001273"/>
    </source>
</evidence>
<dbReference type="PIRSF" id="PIRSF000904">
    <property type="entry name" value="FBPtase_SBPase"/>
    <property type="match status" value="1"/>
</dbReference>
<evidence type="ECO:0000256" key="4">
    <source>
        <dbReference type="ARBA" id="ARBA00011881"/>
    </source>
</evidence>
<dbReference type="EnsemblProtists" id="EKX54036">
    <property type="protein sequence ID" value="EKX54036"/>
    <property type="gene ID" value="GUITHDRAFT_84139"/>
</dbReference>
<dbReference type="HOGENOM" id="CLU_039977_1_0_1"/>
<evidence type="ECO:0000256" key="6">
    <source>
        <dbReference type="ARBA" id="ARBA00022723"/>
    </source>
</evidence>
<evidence type="ECO:0000313" key="16">
    <source>
        <dbReference type="EnsemblProtists" id="EKX54036"/>
    </source>
</evidence>
<dbReference type="KEGG" id="gtt:GUITHDRAFT_84139"/>
<dbReference type="PIRSF" id="PIRSF500210">
    <property type="entry name" value="FBPtase"/>
    <property type="match status" value="1"/>
</dbReference>
<dbReference type="GO" id="GO:0006094">
    <property type="term" value="P:gluconeogenesis"/>
    <property type="evidence" value="ECO:0007669"/>
    <property type="project" value="TreeGrafter"/>
</dbReference>
<dbReference type="PANTHER" id="PTHR11556">
    <property type="entry name" value="FRUCTOSE-1,6-BISPHOSPHATASE-RELATED"/>
    <property type="match status" value="1"/>
</dbReference>
<evidence type="ECO:0000313" key="17">
    <source>
        <dbReference type="Proteomes" id="UP000011087"/>
    </source>
</evidence>
<dbReference type="GO" id="GO:0030388">
    <property type="term" value="P:fructose 1,6-bisphosphate metabolic process"/>
    <property type="evidence" value="ECO:0007669"/>
    <property type="project" value="TreeGrafter"/>
</dbReference>
<dbReference type="CDD" id="cd00354">
    <property type="entry name" value="FBPase"/>
    <property type="match status" value="1"/>
</dbReference>
<dbReference type="NCBIfam" id="NF006778">
    <property type="entry name" value="PRK09293.1-1"/>
    <property type="match status" value="1"/>
</dbReference>
<name>L1JZL1_GUITC</name>
<gene>
    <name evidence="15" type="ORF">GUITHDRAFT_84139</name>
</gene>
<evidence type="ECO:0000256" key="10">
    <source>
        <dbReference type="ARBA" id="ARBA00024331"/>
    </source>
</evidence>
<comment type="cofactor">
    <cofactor evidence="2">
        <name>Mg(2+)</name>
        <dbReference type="ChEBI" id="CHEBI:18420"/>
    </cofactor>
</comment>
<dbReference type="Proteomes" id="UP000011087">
    <property type="component" value="Unassembled WGS sequence"/>
</dbReference>
<dbReference type="HAMAP" id="MF_01855">
    <property type="entry name" value="FBPase_class1"/>
    <property type="match status" value="1"/>
</dbReference>
<dbReference type="GO" id="GO:0006000">
    <property type="term" value="P:fructose metabolic process"/>
    <property type="evidence" value="ECO:0007669"/>
    <property type="project" value="TreeGrafter"/>
</dbReference>
<evidence type="ECO:0000256" key="9">
    <source>
        <dbReference type="ARBA" id="ARBA00023277"/>
    </source>
</evidence>
<sequence length="341" mass="37338">MEVRPPLTLSSFILFEERRRARAAGEKGDFCALLASIQSACKIISRAVHRAGVDELHGALEHVNIQGEVVKRLDVLSNDTLIHFLCNSGQLCVATSEETEDIIRPPDYLTGEFVVTFDPLDGSSNIDAGVNVGTIFGIYRRISDSGPDGRQPGNIQDALQPPKNLIAAGYTMYGASTILVLATEQGVNGFTLDTGIGEFIMTHPEIKLPTRGKTYSINEGNSASWDKSTTEFIAYCKSEDESKKCYSLRYIGTMVGDVHRTLCYGGIFMYPADARAKNGKLRLLYECGPMGYIVEKAGGRATTGKMQIRDIQPVELHERAPIFLGSKLDVEQVEAIYAKNS</sequence>
<dbReference type="InterPro" id="IPR033391">
    <property type="entry name" value="FBPase_N"/>
</dbReference>
<dbReference type="GO" id="GO:0042132">
    <property type="term" value="F:fructose 1,6-bisphosphate 1-phosphatase activity"/>
    <property type="evidence" value="ECO:0007669"/>
    <property type="project" value="UniProtKB-EC"/>
</dbReference>
<protein>
    <recommendedName>
        <fullName evidence="5">fructose-bisphosphatase</fullName>
        <ecNumber evidence="5">3.1.3.11</ecNumber>
    </recommendedName>
    <alternativeName>
        <fullName evidence="11">D-fructose-1,6-bisphosphate 1-phosphohydrolase</fullName>
    </alternativeName>
</protein>
<dbReference type="Gene3D" id="3.40.190.80">
    <property type="match status" value="1"/>
</dbReference>
<feature type="domain" description="Fructose-1-6-bisphosphatase class I N-terminal" evidence="13">
    <location>
        <begin position="8"/>
        <end position="204"/>
    </location>
</feature>
<dbReference type="AlphaFoldDB" id="L1JZL1"/>
<keyword evidence="17" id="KW-1185">Reference proteome</keyword>
<keyword evidence="7 12" id="KW-0378">Hydrolase</keyword>
<dbReference type="InterPro" id="IPR044015">
    <property type="entry name" value="FBPase_C_dom"/>
</dbReference>
<dbReference type="FunFam" id="3.30.540.10:FF:000002">
    <property type="entry name" value="Fructose-1,6-bisphosphatase class 1"/>
    <property type="match status" value="1"/>
</dbReference>
<evidence type="ECO:0000256" key="7">
    <source>
        <dbReference type="ARBA" id="ARBA00022801"/>
    </source>
</evidence>
<keyword evidence="6" id="KW-0479">Metal-binding</keyword>
<accession>L1JZL1</accession>
<evidence type="ECO:0000256" key="2">
    <source>
        <dbReference type="ARBA" id="ARBA00001946"/>
    </source>
</evidence>
<dbReference type="PaxDb" id="55529-EKX54036"/>
<dbReference type="OMA" id="YIPENCP"/>
<evidence type="ECO:0000256" key="5">
    <source>
        <dbReference type="ARBA" id="ARBA00013093"/>
    </source>
</evidence>
<evidence type="ECO:0000313" key="15">
    <source>
        <dbReference type="EMBL" id="EKX54036.1"/>
    </source>
</evidence>
<feature type="domain" description="Fructose-1-6-bisphosphatase class 1 C-terminal" evidence="14">
    <location>
        <begin position="208"/>
        <end position="337"/>
    </location>
</feature>
<comment type="catalytic activity">
    <reaction evidence="1">
        <text>beta-D-fructose 1,6-bisphosphate + H2O = beta-D-fructose 6-phosphate + phosphate</text>
        <dbReference type="Rhea" id="RHEA:11064"/>
        <dbReference type="ChEBI" id="CHEBI:15377"/>
        <dbReference type="ChEBI" id="CHEBI:32966"/>
        <dbReference type="ChEBI" id="CHEBI:43474"/>
        <dbReference type="ChEBI" id="CHEBI:57634"/>
        <dbReference type="EC" id="3.1.3.11"/>
    </reaction>
</comment>
<dbReference type="InterPro" id="IPR028343">
    <property type="entry name" value="FBPtase"/>
</dbReference>
<evidence type="ECO:0000256" key="3">
    <source>
        <dbReference type="ARBA" id="ARBA00010941"/>
    </source>
</evidence>
<dbReference type="PRINTS" id="PR00115">
    <property type="entry name" value="F16BPHPHTASE"/>
</dbReference>
<dbReference type="GO" id="GO:0005829">
    <property type="term" value="C:cytosol"/>
    <property type="evidence" value="ECO:0007669"/>
    <property type="project" value="TreeGrafter"/>
</dbReference>
<dbReference type="Gene3D" id="3.30.540.10">
    <property type="entry name" value="Fructose-1,6-Bisphosphatase, subunit A, domain 1"/>
    <property type="match status" value="1"/>
</dbReference>
<dbReference type="GO" id="GO:0006002">
    <property type="term" value="P:fructose 6-phosphate metabolic process"/>
    <property type="evidence" value="ECO:0007669"/>
    <property type="project" value="TreeGrafter"/>
</dbReference>
<dbReference type="eggNOG" id="KOG1458">
    <property type="taxonomic scope" value="Eukaryota"/>
</dbReference>
<dbReference type="EMBL" id="JH992968">
    <property type="protein sequence ID" value="EKX54036.1"/>
    <property type="molecule type" value="Genomic_DNA"/>
</dbReference>
<dbReference type="Pfam" id="PF18913">
    <property type="entry name" value="FBPase_C"/>
    <property type="match status" value="1"/>
</dbReference>
<comment type="similarity">
    <text evidence="3 12">Belongs to the FBPase class 1 family.</text>
</comment>
<dbReference type="STRING" id="905079.L1JZL1"/>
<evidence type="ECO:0000256" key="8">
    <source>
        <dbReference type="ARBA" id="ARBA00022842"/>
    </source>
</evidence>
<organism evidence="15">
    <name type="scientific">Guillardia theta (strain CCMP2712)</name>
    <name type="common">Cryptophyte</name>
    <dbReference type="NCBI Taxonomy" id="905079"/>
    <lineage>
        <taxon>Eukaryota</taxon>
        <taxon>Cryptophyceae</taxon>
        <taxon>Pyrenomonadales</taxon>
        <taxon>Geminigeraceae</taxon>
        <taxon>Guillardia</taxon>
    </lineage>
</organism>
<dbReference type="SUPFAM" id="SSF56655">
    <property type="entry name" value="Carbohydrate phosphatase"/>
    <property type="match status" value="1"/>
</dbReference>
<reference evidence="16" key="3">
    <citation type="submission" date="2015-06" db="UniProtKB">
        <authorList>
            <consortium name="EnsemblProtists"/>
        </authorList>
    </citation>
    <scope>IDENTIFICATION</scope>
</reference>
<dbReference type="PROSITE" id="PS00124">
    <property type="entry name" value="FBPASE"/>
    <property type="match status" value="1"/>
</dbReference>
<dbReference type="FunFam" id="3.40.190.80:FF:000001">
    <property type="entry name" value="Fructose-1,6-bisphosphatase class 1"/>
    <property type="match status" value="1"/>
</dbReference>
<reference evidence="15 17" key="1">
    <citation type="journal article" date="2012" name="Nature">
        <title>Algal genomes reveal evolutionary mosaicism and the fate of nucleomorphs.</title>
        <authorList>
            <consortium name="DOE Joint Genome Institute"/>
            <person name="Curtis B.A."/>
            <person name="Tanifuji G."/>
            <person name="Burki F."/>
            <person name="Gruber A."/>
            <person name="Irimia M."/>
            <person name="Maruyama S."/>
            <person name="Arias M.C."/>
            <person name="Ball S.G."/>
            <person name="Gile G.H."/>
            <person name="Hirakawa Y."/>
            <person name="Hopkins J.F."/>
            <person name="Kuo A."/>
            <person name="Rensing S.A."/>
            <person name="Schmutz J."/>
            <person name="Symeonidi A."/>
            <person name="Elias M."/>
            <person name="Eveleigh R.J."/>
            <person name="Herman E.K."/>
            <person name="Klute M.J."/>
            <person name="Nakayama T."/>
            <person name="Obornik M."/>
            <person name="Reyes-Prieto A."/>
            <person name="Armbrust E.V."/>
            <person name="Aves S.J."/>
            <person name="Beiko R.G."/>
            <person name="Coutinho P."/>
            <person name="Dacks J.B."/>
            <person name="Durnford D.G."/>
            <person name="Fast N.M."/>
            <person name="Green B.R."/>
            <person name="Grisdale C.J."/>
            <person name="Hempel F."/>
            <person name="Henrissat B."/>
            <person name="Hoppner M.P."/>
            <person name="Ishida K."/>
            <person name="Kim E."/>
            <person name="Koreny L."/>
            <person name="Kroth P.G."/>
            <person name="Liu Y."/>
            <person name="Malik S.B."/>
            <person name="Maier U.G."/>
            <person name="McRose D."/>
            <person name="Mock T."/>
            <person name="Neilson J.A."/>
            <person name="Onodera N.T."/>
            <person name="Poole A.M."/>
            <person name="Pritham E.J."/>
            <person name="Richards T.A."/>
            <person name="Rocap G."/>
            <person name="Roy S.W."/>
            <person name="Sarai C."/>
            <person name="Schaack S."/>
            <person name="Shirato S."/>
            <person name="Slamovits C.H."/>
            <person name="Spencer D.F."/>
            <person name="Suzuki S."/>
            <person name="Worden A.Z."/>
            <person name="Zauner S."/>
            <person name="Barry K."/>
            <person name="Bell C."/>
            <person name="Bharti A.K."/>
            <person name="Crow J.A."/>
            <person name="Grimwood J."/>
            <person name="Kramer R."/>
            <person name="Lindquist E."/>
            <person name="Lucas S."/>
            <person name="Salamov A."/>
            <person name="McFadden G.I."/>
            <person name="Lane C.E."/>
            <person name="Keeling P.J."/>
            <person name="Gray M.W."/>
            <person name="Grigoriev I.V."/>
            <person name="Archibald J.M."/>
        </authorList>
    </citation>
    <scope>NUCLEOTIDE SEQUENCE</scope>
    <source>
        <strain evidence="15 17">CCMP2712</strain>
    </source>
</reference>
<keyword evidence="8" id="KW-0460">Magnesium</keyword>
<dbReference type="PANTHER" id="PTHR11556:SF1">
    <property type="entry name" value="FRUCTOSE-BISPHOSPHATASE"/>
    <property type="match status" value="1"/>
</dbReference>
<dbReference type="InterPro" id="IPR020548">
    <property type="entry name" value="Fructose_bisphosphatase_AS"/>
</dbReference>
<dbReference type="RefSeq" id="XP_005841016.1">
    <property type="nucleotide sequence ID" value="XM_005840959.1"/>
</dbReference>
<dbReference type="GO" id="GO:0005986">
    <property type="term" value="P:sucrose biosynthetic process"/>
    <property type="evidence" value="ECO:0007669"/>
    <property type="project" value="TreeGrafter"/>
</dbReference>
<dbReference type="Pfam" id="PF00316">
    <property type="entry name" value="FBPase"/>
    <property type="match status" value="1"/>
</dbReference>